<evidence type="ECO:0000313" key="1">
    <source>
        <dbReference type="EMBL" id="KOB61897.1"/>
    </source>
</evidence>
<reference evidence="1 2" key="1">
    <citation type="journal article" date="2015" name="Genome Biol. Evol.">
        <title>The genome of winter moth (Operophtera brumata) provides a genomic perspective on sexual dimorphism and phenology.</title>
        <authorList>
            <person name="Derks M.F."/>
            <person name="Smit S."/>
            <person name="Salis L."/>
            <person name="Schijlen E."/>
            <person name="Bossers A."/>
            <person name="Mateman C."/>
            <person name="Pijl A.S."/>
            <person name="de Ridder D."/>
            <person name="Groenen M.A."/>
            <person name="Visser M.E."/>
            <person name="Megens H.J."/>
        </authorList>
    </citation>
    <scope>NUCLEOTIDE SEQUENCE [LARGE SCALE GENOMIC DNA]</scope>
    <source>
        <strain evidence="1">WM2013NL</strain>
        <tissue evidence="1">Head and thorax</tissue>
    </source>
</reference>
<organism evidence="1 2">
    <name type="scientific">Operophtera brumata</name>
    <name type="common">Winter moth</name>
    <name type="synonym">Phalaena brumata</name>
    <dbReference type="NCBI Taxonomy" id="104452"/>
    <lineage>
        <taxon>Eukaryota</taxon>
        <taxon>Metazoa</taxon>
        <taxon>Ecdysozoa</taxon>
        <taxon>Arthropoda</taxon>
        <taxon>Hexapoda</taxon>
        <taxon>Insecta</taxon>
        <taxon>Pterygota</taxon>
        <taxon>Neoptera</taxon>
        <taxon>Endopterygota</taxon>
        <taxon>Lepidoptera</taxon>
        <taxon>Glossata</taxon>
        <taxon>Ditrysia</taxon>
        <taxon>Geometroidea</taxon>
        <taxon>Geometridae</taxon>
        <taxon>Larentiinae</taxon>
        <taxon>Operophtera</taxon>
    </lineage>
</organism>
<proteinExistence type="predicted"/>
<accession>A0A0L7KEY6</accession>
<name>A0A0L7KEY6_OPEBR</name>
<dbReference type="AlphaFoldDB" id="A0A0L7KEY6"/>
<dbReference type="Proteomes" id="UP000037510">
    <property type="component" value="Unassembled WGS sequence"/>
</dbReference>
<evidence type="ECO:0000313" key="2">
    <source>
        <dbReference type="Proteomes" id="UP000037510"/>
    </source>
</evidence>
<keyword evidence="2" id="KW-1185">Reference proteome</keyword>
<sequence length="158" mass="17651">MVDRLNFLNSKIKGIELNNDDDNEDADQSDEEACNMNNGECEIVAEQNAECESEITGWKSRRDKLYDAAVKIADQSSNGDTINACYNLDFAKRLRSNGACFFKRGSVTATYAAVEAEFADLKHREFGHLERLDNNIKERCKASDGPTQDADVMLKALT</sequence>
<gene>
    <name evidence="1" type="ORF">OBRU01_25168</name>
</gene>
<dbReference type="EMBL" id="JTDY01009997">
    <property type="protein sequence ID" value="KOB61897.1"/>
    <property type="molecule type" value="Genomic_DNA"/>
</dbReference>
<protein>
    <submittedName>
        <fullName evidence="1">Uncharacterized protein</fullName>
    </submittedName>
</protein>
<comment type="caution">
    <text evidence="1">The sequence shown here is derived from an EMBL/GenBank/DDBJ whole genome shotgun (WGS) entry which is preliminary data.</text>
</comment>